<organism evidence="6 7">
    <name type="scientific">Dyella flava</name>
    <dbReference type="NCBI Taxonomy" id="1920170"/>
    <lineage>
        <taxon>Bacteria</taxon>
        <taxon>Pseudomonadati</taxon>
        <taxon>Pseudomonadota</taxon>
        <taxon>Gammaproteobacteria</taxon>
        <taxon>Lysobacterales</taxon>
        <taxon>Rhodanobacteraceae</taxon>
        <taxon>Dyella</taxon>
    </lineage>
</organism>
<dbReference type="PANTHER" id="PTHR35603:SF2">
    <property type="entry name" value="OUTER MEMBRANE LIPOPROTEIN"/>
    <property type="match status" value="1"/>
</dbReference>
<comment type="caution">
    <text evidence="6">The sequence shown here is derived from an EMBL/GenBank/DDBJ whole genome shotgun (WGS) entry which is preliminary data.</text>
</comment>
<evidence type="ECO:0000256" key="1">
    <source>
        <dbReference type="ARBA" id="ARBA00004370"/>
    </source>
</evidence>
<comment type="subcellular location">
    <subcellularLocation>
        <location evidence="1">Membrane</location>
    </subcellularLocation>
</comment>
<dbReference type="Pfam" id="PF05433">
    <property type="entry name" value="Rick_17kDa_Anti"/>
    <property type="match status" value="1"/>
</dbReference>
<dbReference type="InterPro" id="IPR008816">
    <property type="entry name" value="Gly_zipper_2TM_dom"/>
</dbReference>
<keyword evidence="2" id="KW-0472">Membrane</keyword>
<evidence type="ECO:0000313" key="6">
    <source>
        <dbReference type="EMBL" id="MBM7126414.1"/>
    </source>
</evidence>
<dbReference type="EMBL" id="JADIKE010000037">
    <property type="protein sequence ID" value="MBM7126414.1"/>
    <property type="molecule type" value="Genomic_DNA"/>
</dbReference>
<protein>
    <submittedName>
        <fullName evidence="6">Glycine zipper 2TM domain-containing protein</fullName>
    </submittedName>
</protein>
<feature type="domain" description="Glycine zipper 2TM" evidence="5">
    <location>
        <begin position="95"/>
        <end position="135"/>
    </location>
</feature>
<evidence type="ECO:0000256" key="2">
    <source>
        <dbReference type="ARBA" id="ARBA00023136"/>
    </source>
</evidence>
<feature type="compositionally biased region" description="Pro residues" evidence="3">
    <location>
        <begin position="25"/>
        <end position="45"/>
    </location>
</feature>
<keyword evidence="4" id="KW-0732">Signal</keyword>
<proteinExistence type="predicted"/>
<name>A0ABS2K5H5_9GAMM</name>
<feature type="signal peptide" evidence="4">
    <location>
        <begin position="1"/>
        <end position="17"/>
    </location>
</feature>
<gene>
    <name evidence="6" type="ORF">ISP19_13620</name>
</gene>
<feature type="chain" id="PRO_5045560307" evidence="4">
    <location>
        <begin position="18"/>
        <end position="197"/>
    </location>
</feature>
<accession>A0ABS2K5H5</accession>
<evidence type="ECO:0000256" key="3">
    <source>
        <dbReference type="SAM" id="MobiDB-lite"/>
    </source>
</evidence>
<evidence type="ECO:0000313" key="7">
    <source>
        <dbReference type="Proteomes" id="UP001430149"/>
    </source>
</evidence>
<dbReference type="PANTHER" id="PTHR35603">
    <property type="match status" value="1"/>
</dbReference>
<dbReference type="InterPro" id="IPR051407">
    <property type="entry name" value="Bact_OM_lipoprot/Surf_antigen"/>
</dbReference>
<keyword evidence="7" id="KW-1185">Reference proteome</keyword>
<evidence type="ECO:0000259" key="5">
    <source>
        <dbReference type="Pfam" id="PF05433"/>
    </source>
</evidence>
<feature type="region of interest" description="Disordered" evidence="3">
    <location>
        <begin position="21"/>
        <end position="52"/>
    </location>
</feature>
<dbReference type="Proteomes" id="UP001430149">
    <property type="component" value="Unassembled WGS sequence"/>
</dbReference>
<evidence type="ECO:0000256" key="4">
    <source>
        <dbReference type="SAM" id="SignalP"/>
    </source>
</evidence>
<sequence length="197" mass="20077">MLLVSLLALICVSTGVAAQSSYGSYPPPPPPGAAPPPPPGAPAPDAPGAGADNAHYAWADVLRVDPVYGVVQTSTPTQQCYDQQVTQQTPSNKGIGTVLGAVVGGVLGSTIGHGRGNTAATVGGAVVGGAVGNSVASGGQTYTTDQTVCQPGSQVTQQRQIIGYDVEYRYHGDVYMSRLSYDPGERLRVRVNVSPAD</sequence>
<reference evidence="6" key="1">
    <citation type="submission" date="2020-10" db="EMBL/GenBank/DDBJ databases">
        <title>Phylogeny of dyella-like bacteria.</title>
        <authorList>
            <person name="Fu J."/>
        </authorList>
    </citation>
    <scope>NUCLEOTIDE SEQUENCE</scope>
    <source>
        <strain evidence="6">DHOC52</strain>
    </source>
</reference>